<dbReference type="Proteomes" id="UP000036987">
    <property type="component" value="Unassembled WGS sequence"/>
</dbReference>
<dbReference type="InterPro" id="IPR009010">
    <property type="entry name" value="Asp_de-COase-like_dom_sf"/>
</dbReference>
<dbReference type="OrthoDB" id="2187at2759"/>
<proteinExistence type="inferred from homology"/>
<keyword evidence="8" id="KW-0653">Protein transport</keyword>
<organism evidence="14 15">
    <name type="scientific">Zostera marina</name>
    <name type="common">Eelgrass</name>
    <dbReference type="NCBI Taxonomy" id="29655"/>
    <lineage>
        <taxon>Eukaryota</taxon>
        <taxon>Viridiplantae</taxon>
        <taxon>Streptophyta</taxon>
        <taxon>Embryophyta</taxon>
        <taxon>Tracheophyta</taxon>
        <taxon>Spermatophyta</taxon>
        <taxon>Magnoliopsida</taxon>
        <taxon>Liliopsida</taxon>
        <taxon>Zosteraceae</taxon>
        <taxon>Zostera</taxon>
    </lineage>
</organism>
<evidence type="ECO:0000313" key="15">
    <source>
        <dbReference type="Proteomes" id="UP000036987"/>
    </source>
</evidence>
<dbReference type="PANTHER" id="PTHR23077:SF12">
    <property type="entry name" value="PEROXISOMAL ATPASE PEX1"/>
    <property type="match status" value="1"/>
</dbReference>
<dbReference type="Gene3D" id="1.10.8.60">
    <property type="match status" value="2"/>
</dbReference>
<evidence type="ECO:0000256" key="8">
    <source>
        <dbReference type="ARBA" id="ARBA00022927"/>
    </source>
</evidence>
<dbReference type="Gene3D" id="3.10.330.10">
    <property type="match status" value="1"/>
</dbReference>
<dbReference type="InterPro" id="IPR041569">
    <property type="entry name" value="AAA_lid_3"/>
</dbReference>
<evidence type="ECO:0000256" key="6">
    <source>
        <dbReference type="ARBA" id="ARBA00022801"/>
    </source>
</evidence>
<dbReference type="FunFam" id="3.40.50.300:FF:000149">
    <property type="entry name" value="Nuclear valosin-containing protein-like"/>
    <property type="match status" value="1"/>
</dbReference>
<dbReference type="STRING" id="29655.A0A0K9P724"/>
<dbReference type="GO" id="GO:0005524">
    <property type="term" value="F:ATP binding"/>
    <property type="evidence" value="ECO:0007669"/>
    <property type="project" value="UniProtKB-KW"/>
</dbReference>
<dbReference type="GO" id="GO:0016558">
    <property type="term" value="P:protein import into peroxisome matrix"/>
    <property type="evidence" value="ECO:0000318"/>
    <property type="project" value="GO_Central"/>
</dbReference>
<dbReference type="GO" id="GO:0016887">
    <property type="term" value="F:ATP hydrolysis activity"/>
    <property type="evidence" value="ECO:0000318"/>
    <property type="project" value="GO_Central"/>
</dbReference>
<dbReference type="InterPro" id="IPR003593">
    <property type="entry name" value="AAA+_ATPase"/>
</dbReference>
<feature type="domain" description="AAA+ ATPase" evidence="13">
    <location>
        <begin position="554"/>
        <end position="707"/>
    </location>
</feature>
<evidence type="ECO:0000256" key="11">
    <source>
        <dbReference type="ARBA" id="ARBA00034532"/>
    </source>
</evidence>
<evidence type="ECO:0000256" key="7">
    <source>
        <dbReference type="ARBA" id="ARBA00022840"/>
    </source>
</evidence>
<sequence length="1093" mass="120627">MEFEVKVVTGIETCFVSFPLSLIHTLQSTVRGGLLPPLLALELRSLSSDQAWNVAWSGSASKSKSIEVAQQLAECILLSDHTRVQVKVVKNLPKATAVSVEPCTEDDWEILELNSELAEDSILKQVGIVYEGMKFPLWLHSHVVVMFLVQSVSPIKAIVQLVPGTEVFVAPKMRRKITSSYGDVPGQSSPNENCQKRALLRVQEDSKKVVQKMECQGVELGVVLTTAVFVHPETARNLSFDNLQLVNILPRSSQDELQHKISSRNTITYLLLSESVARGHVMIPQTVGLLLSSEVHSWVYLKKIDRFTTNDISKITLSPCQFKLNVKTEAYADLMKQRNLHSSSIFDLSSASGMSDWSLHDKFLASLSHISPNDVGIECKMSEKQCLTLIHTWLTGQLKAIATYAGNVDVNFVILTKETLLHLEASDIKSPSGIALDKSDGSIAKIPNEILYLFSTQFKESSNVGLQIGFELSFKKETTILTELRDVNLELGKVEFGEPVSFNSAINNKLDRKYCYPISSLGWLEMASVDIIKRLTILLSASSGKLLGKYQLPLPGHVLIYGPPGCGKTSLHWAIAKYFEDHEDILAHIIFINCSMLASENSQTIQKTITAYLHDALVHSPSLVIFDDIDKLVPSSSELEESQSFNSIDQLVGFFTRFLDEYGEKRLNTCGIGAICFLASSQSIVNLPHALISPGRFDFHIELPSPGVFERSAIMDHELKKHSLQCATEVLSEVASKCDGYDAHDLEMLLNRAINIASTRYLYKENSNSILVRDDFLKAMEDFSPLSMRNLKKTSSQEEQSGWGDVGGLVDICNIIQEMIEMPSKFPSIFSKAPLRLRSNLLLYGPPGCGKTHIVGAAAASSSLRFISVKGPELLNKYIGASEQAVRDVFTKAASAAPCLLFFDEFDSIAPKRGHDNTGVTDRVVNQFLTELDGVESLTGVFVFAATSRPDLLDTALLRPGRLDRLLFCDFPSWHDRLDILKVLSRKLPLASDVSLATIASMTEGFSGADLQALLSDSQLAAINEVLKNDLGQSKKPPCISDVHLRSVASKARPSVSESEKQRLHAIYNQFLNSKKSVNSKSRDAKGKRATLA</sequence>
<comment type="caution">
    <text evidence="14">The sequence shown here is derived from an EMBL/GenBank/DDBJ whole genome shotgun (WGS) entry which is preliminary data.</text>
</comment>
<comment type="catalytic activity">
    <reaction evidence="12">
        <text>ATP + H2O = ADP + phosphate + H(+)</text>
        <dbReference type="Rhea" id="RHEA:13065"/>
        <dbReference type="ChEBI" id="CHEBI:15377"/>
        <dbReference type="ChEBI" id="CHEBI:15378"/>
        <dbReference type="ChEBI" id="CHEBI:30616"/>
        <dbReference type="ChEBI" id="CHEBI:43474"/>
        <dbReference type="ChEBI" id="CHEBI:456216"/>
    </reaction>
    <physiologicalReaction direction="left-to-right" evidence="12">
        <dbReference type="Rhea" id="RHEA:13066"/>
    </physiologicalReaction>
</comment>
<evidence type="ECO:0000256" key="9">
    <source>
        <dbReference type="ARBA" id="ARBA00023136"/>
    </source>
</evidence>
<dbReference type="SUPFAM" id="SSF50692">
    <property type="entry name" value="ADC-like"/>
    <property type="match status" value="1"/>
</dbReference>
<keyword evidence="6" id="KW-0378">Hydrolase</keyword>
<dbReference type="GO" id="GO:0006508">
    <property type="term" value="P:proteolysis"/>
    <property type="evidence" value="ECO:0007669"/>
    <property type="project" value="UniProtKB-KW"/>
</dbReference>
<keyword evidence="7" id="KW-0067">ATP-binding</keyword>
<dbReference type="EMBL" id="LFYR01001193">
    <property type="protein sequence ID" value="KMZ64022.1"/>
    <property type="molecule type" value="Genomic_DNA"/>
</dbReference>
<comment type="subcellular location">
    <subcellularLocation>
        <location evidence="1">Membrane</location>
    </subcellularLocation>
</comment>
<dbReference type="SUPFAM" id="SSF52540">
    <property type="entry name" value="P-loop containing nucleoside triphosphate hydrolases"/>
    <property type="match status" value="2"/>
</dbReference>
<dbReference type="InterPro" id="IPR015342">
    <property type="entry name" value="PEX1-N_C-lobe"/>
</dbReference>
<dbReference type="Pfam" id="PF09262">
    <property type="entry name" value="PEX-1N"/>
    <property type="match status" value="1"/>
</dbReference>
<dbReference type="Gene3D" id="3.40.50.300">
    <property type="entry name" value="P-loop containing nucleotide triphosphate hydrolases"/>
    <property type="match status" value="2"/>
</dbReference>
<dbReference type="SUPFAM" id="SSF54585">
    <property type="entry name" value="Cdc48 domain 2-like"/>
    <property type="match status" value="1"/>
</dbReference>
<gene>
    <name evidence="14" type="ORF">ZOSMA_38G01340</name>
</gene>
<dbReference type="GO" id="GO:0005778">
    <property type="term" value="C:peroxisomal membrane"/>
    <property type="evidence" value="ECO:0000318"/>
    <property type="project" value="GO_Central"/>
</dbReference>
<keyword evidence="9" id="KW-0472">Membrane</keyword>
<keyword evidence="14" id="KW-0645">Protease</keyword>
<dbReference type="GO" id="GO:0005829">
    <property type="term" value="C:cytosol"/>
    <property type="evidence" value="ECO:0000318"/>
    <property type="project" value="GO_Central"/>
</dbReference>
<evidence type="ECO:0000256" key="12">
    <source>
        <dbReference type="ARBA" id="ARBA00048778"/>
    </source>
</evidence>
<dbReference type="InterPro" id="IPR003960">
    <property type="entry name" value="ATPase_AAA_CS"/>
</dbReference>
<evidence type="ECO:0000256" key="10">
    <source>
        <dbReference type="ARBA" id="ARBA00032509"/>
    </source>
</evidence>
<keyword evidence="4" id="KW-0962">Peroxisome biogenesis</keyword>
<dbReference type="GO" id="GO:0043335">
    <property type="term" value="P:protein unfolding"/>
    <property type="evidence" value="ECO:0000318"/>
    <property type="project" value="GO_Central"/>
</dbReference>
<dbReference type="InterPro" id="IPR050168">
    <property type="entry name" value="AAA_ATPase_domain"/>
</dbReference>
<dbReference type="InterPro" id="IPR027417">
    <property type="entry name" value="P-loop_NTPase"/>
</dbReference>
<dbReference type="AlphaFoldDB" id="A0A0K9P724"/>
<dbReference type="InterPro" id="IPR029067">
    <property type="entry name" value="CDC48_domain_2-like_sf"/>
</dbReference>
<comment type="similarity">
    <text evidence="2">Belongs to the AAA ATPase family.</text>
</comment>
<evidence type="ECO:0000256" key="4">
    <source>
        <dbReference type="ARBA" id="ARBA00022593"/>
    </source>
</evidence>
<keyword evidence="3" id="KW-0813">Transport</keyword>
<dbReference type="FunFam" id="3.10.330.10:FF:000006">
    <property type="entry name" value="Peroxisome biogenesis factor 1"/>
    <property type="match status" value="1"/>
</dbReference>
<evidence type="ECO:0000256" key="5">
    <source>
        <dbReference type="ARBA" id="ARBA00022741"/>
    </source>
</evidence>
<keyword evidence="14" id="KW-0482">Metalloprotease</keyword>
<dbReference type="GO" id="GO:0008237">
    <property type="term" value="F:metallopeptidase activity"/>
    <property type="evidence" value="ECO:0007669"/>
    <property type="project" value="UniProtKB-KW"/>
</dbReference>
<evidence type="ECO:0000313" key="14">
    <source>
        <dbReference type="EMBL" id="KMZ64022.1"/>
    </source>
</evidence>
<reference evidence="15" key="1">
    <citation type="journal article" date="2016" name="Nature">
        <title>The genome of the seagrass Zostera marina reveals angiosperm adaptation to the sea.</title>
        <authorList>
            <person name="Olsen J.L."/>
            <person name="Rouze P."/>
            <person name="Verhelst B."/>
            <person name="Lin Y.-C."/>
            <person name="Bayer T."/>
            <person name="Collen J."/>
            <person name="Dattolo E."/>
            <person name="De Paoli E."/>
            <person name="Dittami S."/>
            <person name="Maumus F."/>
            <person name="Michel G."/>
            <person name="Kersting A."/>
            <person name="Lauritano C."/>
            <person name="Lohaus R."/>
            <person name="Toepel M."/>
            <person name="Tonon T."/>
            <person name="Vanneste K."/>
            <person name="Amirebrahimi M."/>
            <person name="Brakel J."/>
            <person name="Bostroem C."/>
            <person name="Chovatia M."/>
            <person name="Grimwood J."/>
            <person name="Jenkins J.W."/>
            <person name="Jueterbock A."/>
            <person name="Mraz A."/>
            <person name="Stam W.T."/>
            <person name="Tice H."/>
            <person name="Bornberg-Bauer E."/>
            <person name="Green P.J."/>
            <person name="Pearson G.A."/>
            <person name="Procaccini G."/>
            <person name="Duarte C.M."/>
            <person name="Schmutz J."/>
            <person name="Reusch T.B.H."/>
            <person name="Van de Peer Y."/>
        </authorList>
    </citation>
    <scope>NUCLEOTIDE SEQUENCE [LARGE SCALE GENOMIC DNA]</scope>
    <source>
        <strain evidence="15">cv. Finnish</strain>
    </source>
</reference>
<name>A0A0K9P724_ZOSMR</name>
<protein>
    <recommendedName>
        <fullName evidence="11">Peroxisomal ATPase PEX1</fullName>
    </recommendedName>
    <alternativeName>
        <fullName evidence="10">Peroxin-1</fullName>
    </alternativeName>
</protein>
<accession>A0A0K9P724</accession>
<dbReference type="SMART" id="SM00382">
    <property type="entry name" value="AAA"/>
    <property type="match status" value="2"/>
</dbReference>
<dbReference type="InterPro" id="IPR003959">
    <property type="entry name" value="ATPase_AAA_core"/>
</dbReference>
<dbReference type="CDD" id="cd19526">
    <property type="entry name" value="RecA-like_PEX1_r2"/>
    <property type="match status" value="1"/>
</dbReference>
<dbReference type="PROSITE" id="PS00674">
    <property type="entry name" value="AAA"/>
    <property type="match status" value="1"/>
</dbReference>
<evidence type="ECO:0000259" key="13">
    <source>
        <dbReference type="SMART" id="SM00382"/>
    </source>
</evidence>
<evidence type="ECO:0000256" key="2">
    <source>
        <dbReference type="ARBA" id="ARBA00006914"/>
    </source>
</evidence>
<keyword evidence="5" id="KW-0547">Nucleotide-binding</keyword>
<dbReference type="Pfam" id="PF17862">
    <property type="entry name" value="AAA_lid_3"/>
    <property type="match status" value="1"/>
</dbReference>
<keyword evidence="15" id="KW-1185">Reference proteome</keyword>
<evidence type="ECO:0000256" key="3">
    <source>
        <dbReference type="ARBA" id="ARBA00022448"/>
    </source>
</evidence>
<dbReference type="PANTHER" id="PTHR23077">
    <property type="entry name" value="AAA-FAMILY ATPASE"/>
    <property type="match status" value="1"/>
</dbReference>
<dbReference type="OMA" id="WVVAWSG"/>
<evidence type="ECO:0000256" key="1">
    <source>
        <dbReference type="ARBA" id="ARBA00004370"/>
    </source>
</evidence>
<dbReference type="Pfam" id="PF00004">
    <property type="entry name" value="AAA"/>
    <property type="match status" value="2"/>
</dbReference>
<feature type="domain" description="AAA+ ATPase" evidence="13">
    <location>
        <begin position="837"/>
        <end position="973"/>
    </location>
</feature>